<keyword evidence="2" id="KW-0378">Hydrolase</keyword>
<comment type="caution">
    <text evidence="2">The sequence shown here is derived from an EMBL/GenBank/DDBJ whole genome shotgun (WGS) entry which is preliminary data.</text>
</comment>
<feature type="domain" description="Retropepsin-like aspartic endopeptidase" evidence="1">
    <location>
        <begin position="20"/>
        <end position="154"/>
    </location>
</feature>
<dbReference type="InterPro" id="IPR008503">
    <property type="entry name" value="Asp_endopeptidase"/>
</dbReference>
<dbReference type="PANTHER" id="PTHR38037">
    <property type="entry name" value="ZN_PROTEASE DOMAIN-CONTAINING PROTEIN"/>
    <property type="match status" value="1"/>
</dbReference>
<protein>
    <submittedName>
        <fullName evidence="2">ATP-dependent zinc protease</fullName>
    </submittedName>
</protein>
<name>A0A4Z0M824_9GAMM</name>
<dbReference type="Gene3D" id="2.40.70.10">
    <property type="entry name" value="Acid Proteases"/>
    <property type="match status" value="1"/>
</dbReference>
<evidence type="ECO:0000313" key="3">
    <source>
        <dbReference type="Proteomes" id="UP000298050"/>
    </source>
</evidence>
<keyword evidence="2" id="KW-0645">Protease</keyword>
<dbReference type="OrthoDB" id="9782977at2"/>
<evidence type="ECO:0000313" key="2">
    <source>
        <dbReference type="EMBL" id="TGD75833.1"/>
    </source>
</evidence>
<reference evidence="2 3" key="1">
    <citation type="submission" date="2019-04" db="EMBL/GenBank/DDBJ databases">
        <title>Taxonomy of novel Haliea sp. from mangrove soil of West Coast of India.</title>
        <authorList>
            <person name="Verma A."/>
            <person name="Kumar P."/>
            <person name="Krishnamurthi S."/>
        </authorList>
    </citation>
    <scope>NUCLEOTIDE SEQUENCE [LARGE SCALE GENOMIC DNA]</scope>
    <source>
        <strain evidence="2 3">SAOS-164</strain>
    </source>
</reference>
<dbReference type="SUPFAM" id="SSF50630">
    <property type="entry name" value="Acid proteases"/>
    <property type="match status" value="1"/>
</dbReference>
<accession>A0A4Z0M824</accession>
<dbReference type="GO" id="GO:0008233">
    <property type="term" value="F:peptidase activity"/>
    <property type="evidence" value="ECO:0007669"/>
    <property type="project" value="UniProtKB-KW"/>
</dbReference>
<dbReference type="InterPro" id="IPR021109">
    <property type="entry name" value="Peptidase_aspartic_dom_sf"/>
</dbReference>
<keyword evidence="3" id="KW-1185">Reference proteome</keyword>
<dbReference type="EMBL" id="SRLE01000002">
    <property type="protein sequence ID" value="TGD75833.1"/>
    <property type="molecule type" value="Genomic_DNA"/>
</dbReference>
<proteinExistence type="predicted"/>
<dbReference type="Pfam" id="PF05618">
    <property type="entry name" value="Zn_protease"/>
    <property type="match status" value="1"/>
</dbReference>
<dbReference type="PANTHER" id="PTHR38037:SF1">
    <property type="entry name" value="ATP-DEPENDENT ZINC PROTEASE DOMAIN-CONTAINING PROTEIN-RELATED"/>
    <property type="match status" value="1"/>
</dbReference>
<dbReference type="Proteomes" id="UP000298050">
    <property type="component" value="Unassembled WGS sequence"/>
</dbReference>
<dbReference type="AlphaFoldDB" id="A0A4Z0M824"/>
<evidence type="ECO:0000259" key="1">
    <source>
        <dbReference type="Pfam" id="PF05618"/>
    </source>
</evidence>
<organism evidence="2 3">
    <name type="scientific">Mangrovimicrobium sediminis</name>
    <dbReference type="NCBI Taxonomy" id="2562682"/>
    <lineage>
        <taxon>Bacteria</taxon>
        <taxon>Pseudomonadati</taxon>
        <taxon>Pseudomonadota</taxon>
        <taxon>Gammaproteobacteria</taxon>
        <taxon>Cellvibrionales</taxon>
        <taxon>Halieaceae</taxon>
        <taxon>Mangrovimicrobium</taxon>
    </lineage>
</organism>
<gene>
    <name evidence="2" type="ORF">E4634_02900</name>
</gene>
<sequence>MASCAYGETTEGAPVAKRDILGWREWVAFPDLGIARIKAKVDTGARTSALHAFWTEPFERDGQSWVRFGVHPVQGDADKVVECEAPVLDRRVVRDSGGHEEMRYVIETSLSIGGKARRVEVTLTDRDTMKFRVLIGRTAMRGRYYVDPGRSFLTGK</sequence>
<dbReference type="GO" id="GO:0006508">
    <property type="term" value="P:proteolysis"/>
    <property type="evidence" value="ECO:0007669"/>
    <property type="project" value="UniProtKB-KW"/>
</dbReference>